<dbReference type="Gene3D" id="2.130.10.10">
    <property type="entry name" value="YVTN repeat-like/Quinoprotein amine dehydrogenase"/>
    <property type="match status" value="2"/>
</dbReference>
<dbReference type="SMART" id="SM00320">
    <property type="entry name" value="WD40"/>
    <property type="match status" value="6"/>
</dbReference>
<dbReference type="SUPFAM" id="SSF50998">
    <property type="entry name" value="Quinoprotein alcohol dehydrogenase-like"/>
    <property type="match status" value="1"/>
</dbReference>
<dbReference type="EMBL" id="FUXL01000003">
    <property type="protein sequence ID" value="SJZ79600.1"/>
    <property type="molecule type" value="Genomic_DNA"/>
</dbReference>
<sequence>MPSVAPYDFDELVEAALFLKGEPVFALADGTVRFPAGGERTVEAHAGGLLSARLDPAGGRLITGGEDGRVVAVTSDASVSELASIGRKWVNRVAAGPSGVVGFAVGRSAFVCFADGKVKEFAQQRTVEDIAFAPKGLRLATARYDGATLFFAGTDSAPTELEWKGAHIGITFSPDGRFLVTSMQENALHGWRLDDGRHMRMAGYPSKVKSWSWSAKGRWLATAGAQVAVVWPFAGKDGPMGKPPLELGLRGGDIMVTSVACHPTEDMAAIGYADGMILAARFADQKEALLRRGGKGAVQTMGWDASGSRLVFGSETGEAGMVDITG</sequence>
<proteinExistence type="predicted"/>
<dbReference type="Pfam" id="PF00400">
    <property type="entry name" value="WD40"/>
    <property type="match status" value="1"/>
</dbReference>
<dbReference type="RefSeq" id="WP_078707188.1">
    <property type="nucleotide sequence ID" value="NZ_FUXL01000003.1"/>
</dbReference>
<dbReference type="OrthoDB" id="9814620at2"/>
<protein>
    <submittedName>
        <fullName evidence="1">WD-40 repeat-containing protein</fullName>
    </submittedName>
</protein>
<dbReference type="InterPro" id="IPR001680">
    <property type="entry name" value="WD40_rpt"/>
</dbReference>
<name>A0A1T4NK16_9HYPH</name>
<dbReference type="InterPro" id="IPR011047">
    <property type="entry name" value="Quinoprotein_ADH-like_sf"/>
</dbReference>
<reference evidence="1 2" key="1">
    <citation type="submission" date="2017-02" db="EMBL/GenBank/DDBJ databases">
        <authorList>
            <person name="Peterson S.W."/>
        </authorList>
    </citation>
    <scope>NUCLEOTIDE SEQUENCE [LARGE SCALE GENOMIC DNA]</scope>
    <source>
        <strain evidence="1 2">USBA 369</strain>
    </source>
</reference>
<dbReference type="PANTHER" id="PTHR19879">
    <property type="entry name" value="TRANSCRIPTION INITIATION FACTOR TFIID"/>
    <property type="match status" value="1"/>
</dbReference>
<dbReference type="AlphaFoldDB" id="A0A1T4NK16"/>
<gene>
    <name evidence="1" type="ORF">SAMN05428963_10365</name>
</gene>
<dbReference type="InterPro" id="IPR015943">
    <property type="entry name" value="WD40/YVTN_repeat-like_dom_sf"/>
</dbReference>
<keyword evidence="2" id="KW-1185">Reference proteome</keyword>
<dbReference type="STRING" id="1365950.SAMN05428963_10365"/>
<dbReference type="PANTHER" id="PTHR19879:SF9">
    <property type="entry name" value="TRANSCRIPTION INITIATION FACTOR TFIID SUBUNIT 5"/>
    <property type="match status" value="1"/>
</dbReference>
<dbReference type="Proteomes" id="UP000190135">
    <property type="component" value="Unassembled WGS sequence"/>
</dbReference>
<evidence type="ECO:0000313" key="2">
    <source>
        <dbReference type="Proteomes" id="UP000190135"/>
    </source>
</evidence>
<organism evidence="1 2">
    <name type="scientific">Consotaella salsifontis</name>
    <dbReference type="NCBI Taxonomy" id="1365950"/>
    <lineage>
        <taxon>Bacteria</taxon>
        <taxon>Pseudomonadati</taxon>
        <taxon>Pseudomonadota</taxon>
        <taxon>Alphaproteobacteria</taxon>
        <taxon>Hyphomicrobiales</taxon>
        <taxon>Aurantimonadaceae</taxon>
        <taxon>Consotaella</taxon>
    </lineage>
</organism>
<evidence type="ECO:0000313" key="1">
    <source>
        <dbReference type="EMBL" id="SJZ79600.1"/>
    </source>
</evidence>
<accession>A0A1T4NK16</accession>